<dbReference type="InterPro" id="IPR004013">
    <property type="entry name" value="PHP_dom"/>
</dbReference>
<accession>A0A7J2TI85</accession>
<dbReference type="GO" id="GO:0005829">
    <property type="term" value="C:cytosol"/>
    <property type="evidence" value="ECO:0007669"/>
    <property type="project" value="TreeGrafter"/>
</dbReference>
<protein>
    <submittedName>
        <fullName evidence="2">PHP domain-containing protein</fullName>
    </submittedName>
</protein>
<dbReference type="SUPFAM" id="SSF89550">
    <property type="entry name" value="PHP domain-like"/>
    <property type="match status" value="1"/>
</dbReference>
<dbReference type="GO" id="GO:0042578">
    <property type="term" value="F:phosphoric ester hydrolase activity"/>
    <property type="evidence" value="ECO:0007669"/>
    <property type="project" value="TreeGrafter"/>
</dbReference>
<feature type="domain" description="Polymerase/histidinol phosphatase N-terminal" evidence="1">
    <location>
        <begin position="13"/>
        <end position="85"/>
    </location>
</feature>
<reference evidence="2" key="1">
    <citation type="journal article" date="2020" name="mSystems">
        <title>Genome- and Community-Level Interaction Insights into Carbon Utilization and Element Cycling Functions of Hydrothermarchaeota in Hydrothermal Sediment.</title>
        <authorList>
            <person name="Zhou Z."/>
            <person name="Liu Y."/>
            <person name="Xu W."/>
            <person name="Pan J."/>
            <person name="Luo Z.H."/>
            <person name="Li M."/>
        </authorList>
    </citation>
    <scope>NUCLEOTIDE SEQUENCE [LARGE SCALE GENOMIC DNA]</scope>
    <source>
        <strain evidence="2">SpSt-26</strain>
    </source>
</reference>
<comment type="caution">
    <text evidence="2">The sequence shown here is derived from an EMBL/GenBank/DDBJ whole genome shotgun (WGS) entry which is preliminary data.</text>
</comment>
<evidence type="ECO:0000313" key="2">
    <source>
        <dbReference type="EMBL" id="HEH35330.1"/>
    </source>
</evidence>
<proteinExistence type="predicted"/>
<sequence>MDRFEKTLRKGNYLFHIHTNWTDGQSSLSEYCAVAKEMGFQSIVVLEHVRRECTYDFQDFLRMVEEERVAHQIEILVGVEAKILPNGFVDVPEAILPHVQVLGIAEHSFQGKIAELSHALQLSFQHYQKIVPALVWVHPGLKLLKQLQAFKAFQETMKFALNVGAYIEVNLRYNLPPKPFLSQTPTYRLVIGVDAHSINEVKEFGKAILDLENKIAKKDCSRI</sequence>
<dbReference type="InterPro" id="IPR016195">
    <property type="entry name" value="Pol/histidinol_Pase-like"/>
</dbReference>
<dbReference type="SMART" id="SM00481">
    <property type="entry name" value="POLIIIAc"/>
    <property type="match status" value="1"/>
</dbReference>
<dbReference type="AlphaFoldDB" id="A0A7J2TI85"/>
<dbReference type="EMBL" id="DSLA01000063">
    <property type="protein sequence ID" value="HEH35330.1"/>
    <property type="molecule type" value="Genomic_DNA"/>
</dbReference>
<name>A0A7J2TI85_ARCFL</name>
<dbReference type="InterPro" id="IPR050243">
    <property type="entry name" value="PHP_phosphatase"/>
</dbReference>
<organism evidence="2">
    <name type="scientific">Archaeoglobus fulgidus</name>
    <dbReference type="NCBI Taxonomy" id="2234"/>
    <lineage>
        <taxon>Archaea</taxon>
        <taxon>Methanobacteriati</taxon>
        <taxon>Methanobacteriota</taxon>
        <taxon>Archaeoglobi</taxon>
        <taxon>Archaeoglobales</taxon>
        <taxon>Archaeoglobaceae</taxon>
        <taxon>Archaeoglobus</taxon>
    </lineage>
</organism>
<dbReference type="PANTHER" id="PTHR36928:SF1">
    <property type="entry name" value="PHOSPHATASE YCDX-RELATED"/>
    <property type="match status" value="1"/>
</dbReference>
<dbReference type="GO" id="GO:0008270">
    <property type="term" value="F:zinc ion binding"/>
    <property type="evidence" value="ECO:0007669"/>
    <property type="project" value="TreeGrafter"/>
</dbReference>
<dbReference type="InterPro" id="IPR003141">
    <property type="entry name" value="Pol/His_phosphatase_N"/>
</dbReference>
<gene>
    <name evidence="2" type="ORF">ENP88_04110</name>
</gene>
<dbReference type="Gene3D" id="3.20.20.140">
    <property type="entry name" value="Metal-dependent hydrolases"/>
    <property type="match status" value="1"/>
</dbReference>
<evidence type="ECO:0000259" key="1">
    <source>
        <dbReference type="SMART" id="SM00481"/>
    </source>
</evidence>
<dbReference type="PANTHER" id="PTHR36928">
    <property type="entry name" value="PHOSPHATASE YCDX-RELATED"/>
    <property type="match status" value="1"/>
</dbReference>
<dbReference type="Pfam" id="PF02811">
    <property type="entry name" value="PHP"/>
    <property type="match status" value="1"/>
</dbReference>